<gene>
    <name evidence="1" type="ORF">P9485_29810</name>
</gene>
<organism evidence="1 2">
    <name type="scientific">Bacillus nitratireducens</name>
    <dbReference type="NCBI Taxonomy" id="2026193"/>
    <lineage>
        <taxon>Bacteria</taxon>
        <taxon>Bacillati</taxon>
        <taxon>Bacillota</taxon>
        <taxon>Bacilli</taxon>
        <taxon>Bacillales</taxon>
        <taxon>Bacillaceae</taxon>
        <taxon>Bacillus</taxon>
        <taxon>Bacillus cereus group</taxon>
    </lineage>
</organism>
<proteinExistence type="predicted"/>
<dbReference type="Proteomes" id="UP001336122">
    <property type="component" value="Unassembled WGS sequence"/>
</dbReference>
<evidence type="ECO:0000313" key="1">
    <source>
        <dbReference type="EMBL" id="MED4681888.1"/>
    </source>
</evidence>
<keyword evidence="2" id="KW-1185">Reference proteome</keyword>
<comment type="caution">
    <text evidence="1">The sequence shown here is derived from an EMBL/GenBank/DDBJ whole genome shotgun (WGS) entry which is preliminary data.</text>
</comment>
<dbReference type="EMBL" id="JARTIK010000058">
    <property type="protein sequence ID" value="MED4681888.1"/>
    <property type="molecule type" value="Genomic_DNA"/>
</dbReference>
<dbReference type="RefSeq" id="WP_097872560.1">
    <property type="nucleotide sequence ID" value="NZ_JARTIK010000058.1"/>
</dbReference>
<protein>
    <submittedName>
        <fullName evidence="1">Uncharacterized protein</fullName>
    </submittedName>
</protein>
<name>A0ABU6PKR1_9BACI</name>
<reference evidence="1 2" key="1">
    <citation type="submission" date="2023-03" db="EMBL/GenBank/DDBJ databases">
        <title>Bacillus Genome Sequencing.</title>
        <authorList>
            <person name="Dunlap C."/>
        </authorList>
    </citation>
    <scope>NUCLEOTIDE SEQUENCE [LARGE SCALE GENOMIC DNA]</scope>
    <source>
        <strain evidence="1 2">NRS-319</strain>
    </source>
</reference>
<accession>A0ABU6PKR1</accession>
<sequence length="131" mass="15252">MSNSINYEYIIEAVQLDLDEYVDEDGLTVTQASGKVIEEDWRNINTSDFIKYSYLVNLALEGIKRKQLPDFLYEKLSHAGEVISKIENNESEELKKDFNIYQDNLKQKSFNVIETSASDKSRIDYILNQKQ</sequence>
<evidence type="ECO:0000313" key="2">
    <source>
        <dbReference type="Proteomes" id="UP001336122"/>
    </source>
</evidence>